<dbReference type="AlphaFoldDB" id="S8F5L2"/>
<keyword evidence="2" id="KW-1185">Reference proteome</keyword>
<sequence length="152" mass="17008">SAATMVPPYHPSEWEKTNYYHGLSDDPPVLLYRSNFLRPFPRPTGGSQNIPEKTIHGDFKTPLNAVWHTVAPKICDSLKARRIQYCALHTSRFITHGEDGQTTRGPVVIWITVLPNSTTVEDAHLVTPDILALLEDNGVHDVVVEWTEGVVE</sequence>
<name>S8F5L2_FOMSC</name>
<feature type="non-terminal residue" evidence="1">
    <location>
        <position position="152"/>
    </location>
</feature>
<evidence type="ECO:0000313" key="1">
    <source>
        <dbReference type="EMBL" id="EPS96995.1"/>
    </source>
</evidence>
<evidence type="ECO:0000313" key="2">
    <source>
        <dbReference type="Proteomes" id="UP000015241"/>
    </source>
</evidence>
<feature type="non-terminal residue" evidence="1">
    <location>
        <position position="1"/>
    </location>
</feature>
<protein>
    <submittedName>
        <fullName evidence="1">Uncharacterized protein</fullName>
    </submittedName>
</protein>
<reference evidence="1 2" key="1">
    <citation type="journal article" date="2012" name="Science">
        <title>The Paleozoic origin of enzymatic lignin decomposition reconstructed from 31 fungal genomes.</title>
        <authorList>
            <person name="Floudas D."/>
            <person name="Binder M."/>
            <person name="Riley R."/>
            <person name="Barry K."/>
            <person name="Blanchette R.A."/>
            <person name="Henrissat B."/>
            <person name="Martinez A.T."/>
            <person name="Otillar R."/>
            <person name="Spatafora J.W."/>
            <person name="Yadav J.S."/>
            <person name="Aerts A."/>
            <person name="Benoit I."/>
            <person name="Boyd A."/>
            <person name="Carlson A."/>
            <person name="Copeland A."/>
            <person name="Coutinho P.M."/>
            <person name="de Vries R.P."/>
            <person name="Ferreira P."/>
            <person name="Findley K."/>
            <person name="Foster B."/>
            <person name="Gaskell J."/>
            <person name="Glotzer D."/>
            <person name="Gorecki P."/>
            <person name="Heitman J."/>
            <person name="Hesse C."/>
            <person name="Hori C."/>
            <person name="Igarashi K."/>
            <person name="Jurgens J.A."/>
            <person name="Kallen N."/>
            <person name="Kersten P."/>
            <person name="Kohler A."/>
            <person name="Kuees U."/>
            <person name="Kumar T.K.A."/>
            <person name="Kuo A."/>
            <person name="LaButti K."/>
            <person name="Larrondo L.F."/>
            <person name="Lindquist E."/>
            <person name="Ling A."/>
            <person name="Lombard V."/>
            <person name="Lucas S."/>
            <person name="Lundell T."/>
            <person name="Martin R."/>
            <person name="McLaughlin D.J."/>
            <person name="Morgenstern I."/>
            <person name="Morin E."/>
            <person name="Murat C."/>
            <person name="Nagy L.G."/>
            <person name="Nolan M."/>
            <person name="Ohm R.A."/>
            <person name="Patyshakuliyeva A."/>
            <person name="Rokas A."/>
            <person name="Ruiz-Duenas F.J."/>
            <person name="Sabat G."/>
            <person name="Salamov A."/>
            <person name="Samejima M."/>
            <person name="Schmutz J."/>
            <person name="Slot J.C."/>
            <person name="St John F."/>
            <person name="Stenlid J."/>
            <person name="Sun H."/>
            <person name="Sun S."/>
            <person name="Syed K."/>
            <person name="Tsang A."/>
            <person name="Wiebenga A."/>
            <person name="Young D."/>
            <person name="Pisabarro A."/>
            <person name="Eastwood D.C."/>
            <person name="Martin F."/>
            <person name="Cullen D."/>
            <person name="Grigoriev I.V."/>
            <person name="Hibbett D.S."/>
        </authorList>
    </citation>
    <scope>NUCLEOTIDE SEQUENCE</scope>
    <source>
        <strain evidence="2">FP-58527</strain>
    </source>
</reference>
<gene>
    <name evidence="1" type="ORF">FOMPIDRAFT_1085692</name>
</gene>
<dbReference type="eggNOG" id="ENOG502SJVB">
    <property type="taxonomic scope" value="Eukaryota"/>
</dbReference>
<organism evidence="1 2">
    <name type="scientific">Fomitopsis schrenkii</name>
    <name type="common">Brown rot fungus</name>
    <dbReference type="NCBI Taxonomy" id="2126942"/>
    <lineage>
        <taxon>Eukaryota</taxon>
        <taxon>Fungi</taxon>
        <taxon>Dikarya</taxon>
        <taxon>Basidiomycota</taxon>
        <taxon>Agaricomycotina</taxon>
        <taxon>Agaricomycetes</taxon>
        <taxon>Polyporales</taxon>
        <taxon>Fomitopsis</taxon>
    </lineage>
</organism>
<proteinExistence type="predicted"/>
<dbReference type="OrthoDB" id="5424209at2759"/>
<accession>S8F5L2</accession>
<dbReference type="HOGENOM" id="CLU_100321_1_0_1"/>
<dbReference type="EMBL" id="KE504181">
    <property type="protein sequence ID" value="EPS96995.1"/>
    <property type="molecule type" value="Genomic_DNA"/>
</dbReference>
<dbReference type="Proteomes" id="UP000015241">
    <property type="component" value="Unassembled WGS sequence"/>
</dbReference>
<dbReference type="InParanoid" id="S8F5L2"/>